<evidence type="ECO:0000259" key="2">
    <source>
        <dbReference type="PROSITE" id="PS51780"/>
    </source>
</evidence>
<proteinExistence type="predicted"/>
<evidence type="ECO:0000313" key="4">
    <source>
        <dbReference type="Proteomes" id="UP000664857"/>
    </source>
</evidence>
<feature type="non-terminal residue" evidence="3">
    <location>
        <position position="96"/>
    </location>
</feature>
<accession>A0ABS3HUC6</accession>
<dbReference type="InterPro" id="IPR038200">
    <property type="entry name" value="GW_dom_sf"/>
</dbReference>
<gene>
    <name evidence="3" type="ORF">DOK76_09725</name>
</gene>
<feature type="non-terminal residue" evidence="3">
    <location>
        <position position="1"/>
    </location>
</feature>
<dbReference type="RefSeq" id="WP_206967233.1">
    <property type="nucleotide sequence ID" value="NZ_JAFLVX010000024.1"/>
</dbReference>
<protein>
    <submittedName>
        <fullName evidence="3">SH3-like domain-containing protein</fullName>
    </submittedName>
</protein>
<dbReference type="Pfam" id="PF13457">
    <property type="entry name" value="GW"/>
    <property type="match status" value="1"/>
</dbReference>
<keyword evidence="1" id="KW-0732">Signal</keyword>
<dbReference type="InterPro" id="IPR025987">
    <property type="entry name" value="GW_dom"/>
</dbReference>
<feature type="domain" description="GW" evidence="2">
    <location>
        <begin position="1"/>
        <end position="64"/>
    </location>
</feature>
<dbReference type="Proteomes" id="UP000664857">
    <property type="component" value="Unassembled WGS sequence"/>
</dbReference>
<dbReference type="SUPFAM" id="SSF82057">
    <property type="entry name" value="Prokaryotic SH3-related domain"/>
    <property type="match status" value="1"/>
</dbReference>
<keyword evidence="4" id="KW-1185">Reference proteome</keyword>
<evidence type="ECO:0000313" key="3">
    <source>
        <dbReference type="EMBL" id="MBO0477352.1"/>
    </source>
</evidence>
<reference evidence="3 4" key="1">
    <citation type="submission" date="2021-03" db="EMBL/GenBank/DDBJ databases">
        <title>Enterococcal diversity collection.</title>
        <authorList>
            <person name="Gilmore M.S."/>
            <person name="Schwartzman J."/>
            <person name="Van Tyne D."/>
            <person name="Martin M."/>
            <person name="Earl A.M."/>
            <person name="Manson A.L."/>
            <person name="Straub T."/>
            <person name="Salamzade R."/>
            <person name="Saavedra J."/>
            <person name="Lebreton F."/>
            <person name="Prichula J."/>
            <person name="Schaufler K."/>
            <person name="Gaca A."/>
            <person name="Sgardioli B."/>
            <person name="Wagenaar J."/>
            <person name="Strong T."/>
        </authorList>
    </citation>
    <scope>NUCLEOTIDE SEQUENCE [LARGE SCALE GENOMIC DNA]</scope>
    <source>
        <strain evidence="3 4">DIV0080</strain>
    </source>
</reference>
<comment type="caution">
    <text evidence="3">The sequence shown here is derived from an EMBL/GenBank/DDBJ whole genome shotgun (WGS) entry which is preliminary data.</text>
</comment>
<dbReference type="EMBL" id="JAFLVX010000024">
    <property type="protein sequence ID" value="MBO0477352.1"/>
    <property type="molecule type" value="Genomic_DNA"/>
</dbReference>
<name>A0ABS3HUC6_9ENTE</name>
<evidence type="ECO:0000256" key="1">
    <source>
        <dbReference type="ARBA" id="ARBA00022729"/>
    </source>
</evidence>
<organism evidence="3 4">
    <name type="scientific">Candidatus Vagococcus giribetii</name>
    <dbReference type="NCBI Taxonomy" id="2230876"/>
    <lineage>
        <taxon>Bacteria</taxon>
        <taxon>Bacillati</taxon>
        <taxon>Bacillota</taxon>
        <taxon>Bacilli</taxon>
        <taxon>Lactobacillales</taxon>
        <taxon>Enterococcaceae</taxon>
        <taxon>Vagococcus</taxon>
    </lineage>
</organism>
<dbReference type="Gene3D" id="2.30.30.170">
    <property type="match status" value="1"/>
</dbReference>
<sequence length="96" mass="10842">AVYDTPYTSSSSQIDTTKDFKIKEFKKTKEARTGYGLWYYGSYTKNGKVKTGWIKSVDLEAETVNIEAYTNKGIINKNYGAVYESPYIPGVSEKDT</sequence>
<dbReference type="PROSITE" id="PS51780">
    <property type="entry name" value="GW"/>
    <property type="match status" value="1"/>
</dbReference>